<evidence type="ECO:0000256" key="7">
    <source>
        <dbReference type="ARBA" id="ARBA00035652"/>
    </source>
</evidence>
<dbReference type="CDD" id="cd06261">
    <property type="entry name" value="TM_PBP2"/>
    <property type="match status" value="1"/>
</dbReference>
<feature type="transmembrane region" description="Helical" evidence="8">
    <location>
        <begin position="51"/>
        <end position="75"/>
    </location>
</feature>
<dbReference type="PROSITE" id="PS50928">
    <property type="entry name" value="ABC_TM1"/>
    <property type="match status" value="1"/>
</dbReference>
<feature type="transmembrane region" description="Helical" evidence="8">
    <location>
        <begin position="87"/>
        <end position="107"/>
    </location>
</feature>
<feature type="transmembrane region" description="Helical" evidence="8">
    <location>
        <begin position="190"/>
        <end position="214"/>
    </location>
</feature>
<dbReference type="InterPro" id="IPR007210">
    <property type="entry name" value="ABC_Gly_betaine_transp_sub-bd"/>
</dbReference>
<comment type="caution">
    <text evidence="10">The sequence shown here is derived from an EMBL/GenBank/DDBJ whole genome shotgun (WGS) entry which is preliminary data.</text>
</comment>
<feature type="domain" description="ABC transmembrane type-1" evidence="9">
    <location>
        <begin position="16"/>
        <end position="216"/>
    </location>
</feature>
<dbReference type="Gene3D" id="3.40.190.120">
    <property type="entry name" value="Osmoprotection protein (prox), domain 2"/>
    <property type="match status" value="1"/>
</dbReference>
<dbReference type="EMBL" id="BMGG01000010">
    <property type="protein sequence ID" value="GGC87538.1"/>
    <property type="molecule type" value="Genomic_DNA"/>
</dbReference>
<dbReference type="InterPro" id="IPR000515">
    <property type="entry name" value="MetI-like"/>
</dbReference>
<reference evidence="10" key="2">
    <citation type="submission" date="2020-09" db="EMBL/GenBank/DDBJ databases">
        <authorList>
            <person name="Sun Q."/>
            <person name="Zhou Y."/>
        </authorList>
    </citation>
    <scope>NUCLEOTIDE SEQUENCE</scope>
    <source>
        <strain evidence="10">CGMCC 1.12919</strain>
    </source>
</reference>
<name>A0A916UTE2_9HYPH</name>
<proteinExistence type="inferred from homology"/>
<keyword evidence="3 8" id="KW-0812">Transmembrane</keyword>
<dbReference type="GO" id="GO:0031460">
    <property type="term" value="P:glycine betaine transport"/>
    <property type="evidence" value="ECO:0007669"/>
    <property type="project" value="TreeGrafter"/>
</dbReference>
<dbReference type="SUPFAM" id="SSF161098">
    <property type="entry name" value="MetI-like"/>
    <property type="match status" value="1"/>
</dbReference>
<dbReference type="Proteomes" id="UP000637002">
    <property type="component" value="Unassembled WGS sequence"/>
</dbReference>
<evidence type="ECO:0000313" key="10">
    <source>
        <dbReference type="EMBL" id="GGC87538.1"/>
    </source>
</evidence>
<feature type="transmembrane region" description="Helical" evidence="8">
    <location>
        <begin position="226"/>
        <end position="245"/>
    </location>
</feature>
<evidence type="ECO:0000256" key="2">
    <source>
        <dbReference type="ARBA" id="ARBA00022448"/>
    </source>
</evidence>
<dbReference type="Pfam" id="PF04069">
    <property type="entry name" value="OpuAC"/>
    <property type="match status" value="1"/>
</dbReference>
<keyword evidence="5 8" id="KW-0472">Membrane</keyword>
<dbReference type="PANTHER" id="PTHR30177:SF4">
    <property type="entry name" value="OSMOPROTECTANT IMPORT PERMEASE PROTEIN OSMW"/>
    <property type="match status" value="1"/>
</dbReference>
<evidence type="ECO:0000259" key="9">
    <source>
        <dbReference type="PROSITE" id="PS50928"/>
    </source>
</evidence>
<keyword evidence="4 8" id="KW-1133">Transmembrane helix</keyword>
<dbReference type="GO" id="GO:0022857">
    <property type="term" value="F:transmembrane transporter activity"/>
    <property type="evidence" value="ECO:0007669"/>
    <property type="project" value="InterPro"/>
</dbReference>
<comment type="similarity">
    <text evidence="8">Belongs to the binding-protein-dependent transport system permease family.</text>
</comment>
<dbReference type="InterPro" id="IPR035906">
    <property type="entry name" value="MetI-like_sf"/>
</dbReference>
<reference evidence="10" key="1">
    <citation type="journal article" date="2014" name="Int. J. Syst. Evol. Microbiol.">
        <title>Complete genome sequence of Corynebacterium casei LMG S-19264T (=DSM 44701T), isolated from a smear-ripened cheese.</title>
        <authorList>
            <consortium name="US DOE Joint Genome Institute (JGI-PGF)"/>
            <person name="Walter F."/>
            <person name="Albersmeier A."/>
            <person name="Kalinowski J."/>
            <person name="Ruckert C."/>
        </authorList>
    </citation>
    <scope>NUCLEOTIDE SEQUENCE</scope>
    <source>
        <strain evidence="10">CGMCC 1.12919</strain>
    </source>
</reference>
<feature type="transmembrane region" description="Helical" evidence="8">
    <location>
        <begin position="20"/>
        <end position="39"/>
    </location>
</feature>
<sequence length="520" mass="55748">MDGPVASALRVLPEYLGYHVLLSAAALAIGIALSLPLALLASRSALLRWPLLSFVSLVQTIPGLALMALFYPILIGLSLLTTKLTGGGFSALGFLPALLALTLYSMLPIVRNVVAGIANLDPSLGEAADGVGMTGRQRLLRVELPLIAPVMMAGIRTAAVWVIGTATLATPVGQTSLGNYIFSGLQTENWIWVLFGCAVSAALALTVDQLLAVIEGGLAQRRRRRIWSAGVALLLGVLTAAFTVLGPASRTDYVIGAKNFTEQYILADLIGQRLAHTGHAAAVRSGLGSAVVFRALAQNDIDVYVDYSGTIWANAMGRSDHPSRKVMLREIESWLKREHGITMLGALGFENAYALTMRSDRAEELGVHSIADLGRHAPGLSLGSDYEFFARPDWTMLRDGYGLSFAHTREFQSTFMYRALADGDVDVIAAFSSDGRIEADHLTVLEDPQQRIPPYDAILMVSPKRANDEELASALAPLIGAVPVRRMRQANFLVDKPQGAISPAEAARWLGKMIPHSGSE</sequence>
<evidence type="ECO:0000256" key="3">
    <source>
        <dbReference type="ARBA" id="ARBA00022692"/>
    </source>
</evidence>
<dbReference type="Gene3D" id="1.10.3720.10">
    <property type="entry name" value="MetI-like"/>
    <property type="match status" value="1"/>
</dbReference>
<dbReference type="PANTHER" id="PTHR30177">
    <property type="entry name" value="GLYCINE BETAINE/L-PROLINE TRANSPORT SYSTEM PERMEASE PROTEIN PROW"/>
    <property type="match status" value="1"/>
</dbReference>
<dbReference type="Gene3D" id="3.40.190.10">
    <property type="entry name" value="Periplasmic binding protein-like II"/>
    <property type="match status" value="1"/>
</dbReference>
<dbReference type="SUPFAM" id="SSF53850">
    <property type="entry name" value="Periplasmic binding protein-like II"/>
    <property type="match status" value="1"/>
</dbReference>
<evidence type="ECO:0000256" key="5">
    <source>
        <dbReference type="ARBA" id="ARBA00023136"/>
    </source>
</evidence>
<dbReference type="GO" id="GO:0043190">
    <property type="term" value="C:ATP-binding cassette (ABC) transporter complex"/>
    <property type="evidence" value="ECO:0007669"/>
    <property type="project" value="InterPro"/>
</dbReference>
<evidence type="ECO:0000256" key="4">
    <source>
        <dbReference type="ARBA" id="ARBA00022989"/>
    </source>
</evidence>
<protein>
    <submittedName>
        <fullName evidence="10">ABC transporter permease</fullName>
    </submittedName>
</protein>
<gene>
    <name evidence="10" type="ORF">GCM10010994_51890</name>
</gene>
<dbReference type="Pfam" id="PF00528">
    <property type="entry name" value="BPD_transp_1"/>
    <property type="match status" value="1"/>
</dbReference>
<evidence type="ECO:0000256" key="8">
    <source>
        <dbReference type="RuleBase" id="RU363032"/>
    </source>
</evidence>
<evidence type="ECO:0000256" key="1">
    <source>
        <dbReference type="ARBA" id="ARBA00004651"/>
    </source>
</evidence>
<evidence type="ECO:0000313" key="11">
    <source>
        <dbReference type="Proteomes" id="UP000637002"/>
    </source>
</evidence>
<comment type="similarity">
    <text evidence="7">In the N-terminal section; belongs to the binding-protein-dependent transport system permease family.</text>
</comment>
<keyword evidence="11" id="KW-1185">Reference proteome</keyword>
<comment type="subcellular location">
    <subcellularLocation>
        <location evidence="1 8">Cell membrane</location>
        <topology evidence="1 8">Multi-pass membrane protein</topology>
    </subcellularLocation>
</comment>
<keyword evidence="2 8" id="KW-0813">Transport</keyword>
<evidence type="ECO:0000256" key="6">
    <source>
        <dbReference type="ARBA" id="ARBA00035642"/>
    </source>
</evidence>
<organism evidence="10 11">
    <name type="scientific">Chelatococcus reniformis</name>
    <dbReference type="NCBI Taxonomy" id="1494448"/>
    <lineage>
        <taxon>Bacteria</taxon>
        <taxon>Pseudomonadati</taxon>
        <taxon>Pseudomonadota</taxon>
        <taxon>Alphaproteobacteria</taxon>
        <taxon>Hyphomicrobiales</taxon>
        <taxon>Chelatococcaceae</taxon>
        <taxon>Chelatococcus</taxon>
    </lineage>
</organism>
<dbReference type="RefSeq" id="WP_188612078.1">
    <property type="nucleotide sequence ID" value="NZ_BMGG01000010.1"/>
</dbReference>
<dbReference type="InterPro" id="IPR051204">
    <property type="entry name" value="ABC_transp_perm/SBD"/>
</dbReference>
<dbReference type="AlphaFoldDB" id="A0A916UTE2"/>
<comment type="similarity">
    <text evidence="6">In the C-terminal section; belongs to the OsmX family.</text>
</comment>
<accession>A0A916UTE2</accession>